<keyword evidence="2" id="KW-1185">Reference proteome</keyword>
<evidence type="ECO:0000313" key="1">
    <source>
        <dbReference type="EMBL" id="KAF9651810.1"/>
    </source>
</evidence>
<dbReference type="Proteomes" id="UP000886501">
    <property type="component" value="Unassembled WGS sequence"/>
</dbReference>
<proteinExistence type="predicted"/>
<comment type="caution">
    <text evidence="1">The sequence shown here is derived from an EMBL/GenBank/DDBJ whole genome shotgun (WGS) entry which is preliminary data.</text>
</comment>
<name>A0ACB6ZQZ5_THEGA</name>
<evidence type="ECO:0000313" key="2">
    <source>
        <dbReference type="Proteomes" id="UP000886501"/>
    </source>
</evidence>
<gene>
    <name evidence="1" type="ORF">BDM02DRAFT_3110284</name>
</gene>
<dbReference type="EMBL" id="MU117973">
    <property type="protein sequence ID" value="KAF9651810.1"/>
    <property type="molecule type" value="Genomic_DNA"/>
</dbReference>
<reference evidence="1" key="2">
    <citation type="journal article" date="2020" name="Nat. Commun.">
        <title>Large-scale genome sequencing of mycorrhizal fungi provides insights into the early evolution of symbiotic traits.</title>
        <authorList>
            <person name="Miyauchi S."/>
            <person name="Kiss E."/>
            <person name="Kuo A."/>
            <person name="Drula E."/>
            <person name="Kohler A."/>
            <person name="Sanchez-Garcia M."/>
            <person name="Morin E."/>
            <person name="Andreopoulos B."/>
            <person name="Barry K.W."/>
            <person name="Bonito G."/>
            <person name="Buee M."/>
            <person name="Carver A."/>
            <person name="Chen C."/>
            <person name="Cichocki N."/>
            <person name="Clum A."/>
            <person name="Culley D."/>
            <person name="Crous P.W."/>
            <person name="Fauchery L."/>
            <person name="Girlanda M."/>
            <person name="Hayes R.D."/>
            <person name="Keri Z."/>
            <person name="LaButti K."/>
            <person name="Lipzen A."/>
            <person name="Lombard V."/>
            <person name="Magnuson J."/>
            <person name="Maillard F."/>
            <person name="Murat C."/>
            <person name="Nolan M."/>
            <person name="Ohm R.A."/>
            <person name="Pangilinan J."/>
            <person name="Pereira M.F."/>
            <person name="Perotto S."/>
            <person name="Peter M."/>
            <person name="Pfister S."/>
            <person name="Riley R."/>
            <person name="Sitrit Y."/>
            <person name="Stielow J.B."/>
            <person name="Szollosi G."/>
            <person name="Zifcakova L."/>
            <person name="Stursova M."/>
            <person name="Spatafora J.W."/>
            <person name="Tedersoo L."/>
            <person name="Vaario L.M."/>
            <person name="Yamada A."/>
            <person name="Yan M."/>
            <person name="Wang P."/>
            <person name="Xu J."/>
            <person name="Bruns T."/>
            <person name="Baldrian P."/>
            <person name="Vilgalys R."/>
            <person name="Dunand C."/>
            <person name="Henrissat B."/>
            <person name="Grigoriev I.V."/>
            <person name="Hibbett D."/>
            <person name="Nagy L.G."/>
            <person name="Martin F.M."/>
        </authorList>
    </citation>
    <scope>NUCLEOTIDE SEQUENCE</scope>
    <source>
        <strain evidence="1">P2</strain>
    </source>
</reference>
<accession>A0ACB6ZQZ5</accession>
<organism evidence="1 2">
    <name type="scientific">Thelephora ganbajun</name>
    <name type="common">Ganba fungus</name>
    <dbReference type="NCBI Taxonomy" id="370292"/>
    <lineage>
        <taxon>Eukaryota</taxon>
        <taxon>Fungi</taxon>
        <taxon>Dikarya</taxon>
        <taxon>Basidiomycota</taxon>
        <taxon>Agaricomycotina</taxon>
        <taxon>Agaricomycetes</taxon>
        <taxon>Thelephorales</taxon>
        <taxon>Thelephoraceae</taxon>
        <taxon>Thelephora</taxon>
    </lineage>
</organism>
<protein>
    <submittedName>
        <fullName evidence="1">Uncharacterized protein</fullName>
    </submittedName>
</protein>
<sequence length="529" mass="58728">MLLLPFLLSLSVSVPAQAAFSLEVKGVHPSLYQKYVPTSSNLWSCLDESRSIPWSSVNDDYCDCPDGSDEPGTGACKNSTFFCVNVGHVGALISATRVNDGLCEPQCCDGSDEPTGICPNICDQVGIHHRALLEQETKLRKTGSKIRASYISFAQKEKMRLEAVVTSAEREVTAQTNELARIKEIVDRTESLSAVALERRKSSPLFKSLESHSELLESLLILHKNQRQRLNALEDILSGLRTGYNPNYQDMAVLEAVRGWEQIAGLHHINDVQKGEDEGGGEPLPSDGQSKISDEIERKVESVLKADRVSLLMEHEKYVDQTQASPNLLNLSYIPQSFAPAFDYIRSFASAILGYNPLSSDAASVSRVRQLLSDAEAVLREAEDKLRNVQRDLEDLFKPDRFGKDGEWKKLDGLCLEKDTGEYTYEVCLFGEAKQKGNSDGSVHSLGHFSSWKRDEEVGTPDYYSRQMFTGGAKCWNGPQRSIQVDLSCGLDNELLTITEPEKCEYLITGTTPALCTPLESWENVKDEL</sequence>
<reference evidence="1" key="1">
    <citation type="submission" date="2019-10" db="EMBL/GenBank/DDBJ databases">
        <authorList>
            <consortium name="DOE Joint Genome Institute"/>
            <person name="Kuo A."/>
            <person name="Miyauchi S."/>
            <person name="Kiss E."/>
            <person name="Drula E."/>
            <person name="Kohler A."/>
            <person name="Sanchez-Garcia M."/>
            <person name="Andreopoulos B."/>
            <person name="Barry K.W."/>
            <person name="Bonito G."/>
            <person name="Buee M."/>
            <person name="Carver A."/>
            <person name="Chen C."/>
            <person name="Cichocki N."/>
            <person name="Clum A."/>
            <person name="Culley D."/>
            <person name="Crous P.W."/>
            <person name="Fauchery L."/>
            <person name="Girlanda M."/>
            <person name="Hayes R."/>
            <person name="Keri Z."/>
            <person name="Labutti K."/>
            <person name="Lipzen A."/>
            <person name="Lombard V."/>
            <person name="Magnuson J."/>
            <person name="Maillard F."/>
            <person name="Morin E."/>
            <person name="Murat C."/>
            <person name="Nolan M."/>
            <person name="Ohm R."/>
            <person name="Pangilinan J."/>
            <person name="Pereira M."/>
            <person name="Perotto S."/>
            <person name="Peter M."/>
            <person name="Riley R."/>
            <person name="Sitrit Y."/>
            <person name="Stielow B."/>
            <person name="Szollosi G."/>
            <person name="Zifcakova L."/>
            <person name="Stursova M."/>
            <person name="Spatafora J.W."/>
            <person name="Tedersoo L."/>
            <person name="Vaario L.-M."/>
            <person name="Yamada A."/>
            <person name="Yan M."/>
            <person name="Wang P."/>
            <person name="Xu J."/>
            <person name="Bruns T."/>
            <person name="Baldrian P."/>
            <person name="Vilgalys R."/>
            <person name="Henrissat B."/>
            <person name="Grigoriev I.V."/>
            <person name="Hibbett D."/>
            <person name="Nagy L.G."/>
            <person name="Martin F.M."/>
        </authorList>
    </citation>
    <scope>NUCLEOTIDE SEQUENCE</scope>
    <source>
        <strain evidence="1">P2</strain>
    </source>
</reference>